<evidence type="ECO:0000256" key="3">
    <source>
        <dbReference type="ARBA" id="ARBA00005133"/>
    </source>
</evidence>
<comment type="pathway">
    <text evidence="3 12 14">Amino-acid biosynthesis; L-histidine biosynthesis; L-histidine from 5-phospho-alpha-D-ribose 1-diphosphate: step 4/9.</text>
</comment>
<evidence type="ECO:0000256" key="2">
    <source>
        <dbReference type="ARBA" id="ARBA00004496"/>
    </source>
</evidence>
<dbReference type="Proteomes" id="UP001071230">
    <property type="component" value="Unassembled WGS sequence"/>
</dbReference>
<keyword evidence="8 12" id="KW-0028">Amino-acid biosynthesis</keyword>
<evidence type="ECO:0000313" key="15">
    <source>
        <dbReference type="EMBL" id="CAA7602406.1"/>
    </source>
</evidence>
<evidence type="ECO:0000313" key="17">
    <source>
        <dbReference type="Proteomes" id="UP001071230"/>
    </source>
</evidence>
<dbReference type="NCBIfam" id="TIGR00007">
    <property type="entry name" value="1-(5-phosphoribosyl)-5-[(5-phosphoribosylamino)methylideneamino]imidazole-4-carboxamide isomerase"/>
    <property type="match status" value="1"/>
</dbReference>
<keyword evidence="7 12" id="KW-0963">Cytoplasm</keyword>
<feature type="active site" description="Proton donor" evidence="12">
    <location>
        <position position="129"/>
    </location>
</feature>
<sequence>MFIFPAIDLKEGKVVRLLQGRMEAATIYDEHPAEVAEEFARQGATHLHVVDLDGAFAGEPVNDAAIREIVRAVPLQVQVGGGIRSLARIGELVELGVKRVILGTAAVTDRGLVEEAVRRYGESILVGIDAREGRVAVKGWAENTAVQAVQLGLDMKSLGVKRIVFTDISRDGMLQGPNIRNTVQLAQTTGLRVIASGGISRLEDLRCLAQEEARGAGIEGAIIGKALYAGNFTLREALEALRV</sequence>
<dbReference type="FunFam" id="3.20.20.70:FF:000009">
    <property type="entry name" value="1-(5-phosphoribosyl)-5-[(5-phosphoribosylamino)methylideneamino] imidazole-4-carboxamide isomerase"/>
    <property type="match status" value="1"/>
</dbReference>
<keyword evidence="17" id="KW-1185">Reference proteome</keyword>
<dbReference type="EMBL" id="LR746496">
    <property type="protein sequence ID" value="CAA7602406.1"/>
    <property type="molecule type" value="Genomic_DNA"/>
</dbReference>
<dbReference type="InterPro" id="IPR006063">
    <property type="entry name" value="HisA_bact_arch"/>
</dbReference>
<evidence type="ECO:0000256" key="12">
    <source>
        <dbReference type="HAMAP-Rule" id="MF_01014"/>
    </source>
</evidence>
<organism evidence="15">
    <name type="scientific">Acididesulfobacillus acetoxydans</name>
    <dbReference type="NCBI Taxonomy" id="1561005"/>
    <lineage>
        <taxon>Bacteria</taxon>
        <taxon>Bacillati</taxon>
        <taxon>Bacillota</taxon>
        <taxon>Clostridia</taxon>
        <taxon>Eubacteriales</taxon>
        <taxon>Peptococcaceae</taxon>
        <taxon>Acididesulfobacillus</taxon>
    </lineage>
</organism>
<evidence type="ECO:0000256" key="4">
    <source>
        <dbReference type="ARBA" id="ARBA00009667"/>
    </source>
</evidence>
<name>A0A8S0XCF9_9FIRM</name>
<evidence type="ECO:0000256" key="11">
    <source>
        <dbReference type="ARBA" id="ARBA00030547"/>
    </source>
</evidence>
<dbReference type="SUPFAM" id="SSF51366">
    <property type="entry name" value="Ribulose-phoshate binding barrel"/>
    <property type="match status" value="1"/>
</dbReference>
<dbReference type="EMBL" id="CDGJ01000081">
    <property type="protein sequence ID" value="CEJ08359.1"/>
    <property type="molecule type" value="Genomic_DNA"/>
</dbReference>
<dbReference type="PANTHER" id="PTHR43090:SF2">
    <property type="entry name" value="1-(5-PHOSPHORIBOSYL)-5-[(5-PHOSPHORIBOSYLAMINO)METHYLIDENEAMINO] IMIDAZOLE-4-CARBOXAMIDE ISOMERASE"/>
    <property type="match status" value="1"/>
</dbReference>
<dbReference type="GO" id="GO:0005737">
    <property type="term" value="C:cytoplasm"/>
    <property type="evidence" value="ECO:0007669"/>
    <property type="project" value="UniProtKB-SubCell"/>
</dbReference>
<feature type="active site" description="Proton acceptor" evidence="12">
    <location>
        <position position="8"/>
    </location>
</feature>
<reference evidence="15" key="2">
    <citation type="submission" date="2020-01" db="EMBL/GenBank/DDBJ databases">
        <authorList>
            <person name="Hornung B."/>
        </authorList>
    </citation>
    <scope>NUCLEOTIDE SEQUENCE</scope>
    <source>
        <strain evidence="15">PacBioINE</strain>
    </source>
</reference>
<comment type="similarity">
    <text evidence="4 12 13">Belongs to the HisA/HisF family.</text>
</comment>
<dbReference type="Gene3D" id="3.20.20.70">
    <property type="entry name" value="Aldolase class I"/>
    <property type="match status" value="1"/>
</dbReference>
<proteinExistence type="inferred from homology"/>
<dbReference type="InterPro" id="IPR011060">
    <property type="entry name" value="RibuloseP-bd_barrel"/>
</dbReference>
<gene>
    <name evidence="12" type="primary">hisA</name>
    <name evidence="16" type="ORF">DEACI_2835</name>
    <name evidence="15" type="ORF">DEACI_3080</name>
</gene>
<evidence type="ECO:0000256" key="5">
    <source>
        <dbReference type="ARBA" id="ARBA00012550"/>
    </source>
</evidence>
<dbReference type="RefSeq" id="WP_240985780.1">
    <property type="nucleotide sequence ID" value="NZ_CDGJ01000081.1"/>
</dbReference>
<dbReference type="EC" id="5.3.1.16" evidence="5 12"/>
<dbReference type="InterPro" id="IPR006062">
    <property type="entry name" value="His_biosynth"/>
</dbReference>
<evidence type="ECO:0000256" key="14">
    <source>
        <dbReference type="RuleBase" id="RU003658"/>
    </source>
</evidence>
<dbReference type="PANTHER" id="PTHR43090">
    <property type="entry name" value="1-(5-PHOSPHORIBOSYL)-5-[(5-PHOSPHORIBOSYLAMINO)METHYLIDENEAMINO] IMIDAZOLE-4-CARBOXAMIDE ISOMERASE"/>
    <property type="match status" value="1"/>
</dbReference>
<dbReference type="InterPro" id="IPR044524">
    <property type="entry name" value="Isoase_HisA-like"/>
</dbReference>
<keyword evidence="9 12" id="KW-0368">Histidine biosynthesis</keyword>
<accession>A0A8S0XCF9</accession>
<dbReference type="AlphaFoldDB" id="A0A8S0XCF9"/>
<dbReference type="HAMAP" id="MF_01014">
    <property type="entry name" value="HisA"/>
    <property type="match status" value="1"/>
</dbReference>
<evidence type="ECO:0000256" key="6">
    <source>
        <dbReference type="ARBA" id="ARBA00018464"/>
    </source>
</evidence>
<evidence type="ECO:0000313" key="16">
    <source>
        <dbReference type="EMBL" id="CEJ08359.1"/>
    </source>
</evidence>
<dbReference type="GO" id="GO:0000162">
    <property type="term" value="P:L-tryptophan biosynthetic process"/>
    <property type="evidence" value="ECO:0007669"/>
    <property type="project" value="TreeGrafter"/>
</dbReference>
<evidence type="ECO:0000256" key="9">
    <source>
        <dbReference type="ARBA" id="ARBA00023102"/>
    </source>
</evidence>
<evidence type="ECO:0000256" key="8">
    <source>
        <dbReference type="ARBA" id="ARBA00022605"/>
    </source>
</evidence>
<dbReference type="Proteomes" id="UP000836597">
    <property type="component" value="Chromosome"/>
</dbReference>
<keyword evidence="10 12" id="KW-0413">Isomerase</keyword>
<dbReference type="Pfam" id="PF00977">
    <property type="entry name" value="His_biosynth"/>
    <property type="match status" value="1"/>
</dbReference>
<dbReference type="GO" id="GO:0003949">
    <property type="term" value="F:1-(5-phosphoribosyl)-5-[(5-phosphoribosylamino)methylideneamino]imidazole-4-carboxamide isomerase activity"/>
    <property type="evidence" value="ECO:0007669"/>
    <property type="project" value="UniProtKB-UniRule"/>
</dbReference>
<comment type="catalytic activity">
    <reaction evidence="1 12 14">
        <text>1-(5-phospho-beta-D-ribosyl)-5-[(5-phospho-beta-D-ribosylamino)methylideneamino]imidazole-4-carboxamide = 5-[(5-phospho-1-deoxy-D-ribulos-1-ylimino)methylamino]-1-(5-phospho-beta-D-ribosyl)imidazole-4-carboxamide</text>
        <dbReference type="Rhea" id="RHEA:15469"/>
        <dbReference type="ChEBI" id="CHEBI:58435"/>
        <dbReference type="ChEBI" id="CHEBI:58525"/>
        <dbReference type="EC" id="5.3.1.16"/>
    </reaction>
</comment>
<evidence type="ECO:0000256" key="10">
    <source>
        <dbReference type="ARBA" id="ARBA00023235"/>
    </source>
</evidence>
<evidence type="ECO:0000256" key="13">
    <source>
        <dbReference type="RuleBase" id="RU003657"/>
    </source>
</evidence>
<protein>
    <recommendedName>
        <fullName evidence="6 12">1-(5-phosphoribosyl)-5-[(5-phosphoribosylamino)methylideneamino] imidazole-4-carboxamide isomerase</fullName>
        <ecNumber evidence="5 12">5.3.1.16</ecNumber>
    </recommendedName>
    <alternativeName>
        <fullName evidence="11 12">Phosphoribosylformimino-5-aminoimidazole carboxamide ribotide isomerase</fullName>
    </alternativeName>
</protein>
<reference evidence="16" key="1">
    <citation type="submission" date="2014-11" db="EMBL/GenBank/DDBJ databases">
        <authorList>
            <person name="Hornung B.V."/>
        </authorList>
    </citation>
    <scope>NUCLEOTIDE SEQUENCE</scope>
    <source>
        <strain evidence="16">INE</strain>
    </source>
</reference>
<dbReference type="InterPro" id="IPR013785">
    <property type="entry name" value="Aldolase_TIM"/>
</dbReference>
<evidence type="ECO:0000256" key="7">
    <source>
        <dbReference type="ARBA" id="ARBA00022490"/>
    </source>
</evidence>
<dbReference type="CDD" id="cd04732">
    <property type="entry name" value="HisA"/>
    <property type="match status" value="1"/>
</dbReference>
<comment type="subcellular location">
    <subcellularLocation>
        <location evidence="2 12 14">Cytoplasm</location>
    </subcellularLocation>
</comment>
<dbReference type="KEGG" id="aacx:DEACI_3080"/>
<dbReference type="GO" id="GO:0000105">
    <property type="term" value="P:L-histidine biosynthetic process"/>
    <property type="evidence" value="ECO:0007669"/>
    <property type="project" value="UniProtKB-UniRule"/>
</dbReference>
<dbReference type="InterPro" id="IPR023016">
    <property type="entry name" value="HisA/PriA"/>
</dbReference>
<evidence type="ECO:0000256" key="1">
    <source>
        <dbReference type="ARBA" id="ARBA00000901"/>
    </source>
</evidence>